<keyword evidence="16" id="KW-1185">Reference proteome</keyword>
<feature type="domain" description="ATP-citrate synthase/succinyl-CoA ligase C-terminal" evidence="13">
    <location>
        <begin position="327"/>
        <end position="446"/>
    </location>
</feature>
<dbReference type="Gene3D" id="3.30.1490.20">
    <property type="entry name" value="ATP-grasp fold, A domain"/>
    <property type="match status" value="1"/>
</dbReference>
<feature type="binding site" evidence="12">
    <location>
        <position position="167"/>
    </location>
    <ligand>
        <name>GTP</name>
        <dbReference type="ChEBI" id="CHEBI:37565"/>
    </ligand>
</feature>
<comment type="subunit">
    <text evidence="11 12">Heterodimer of an alpha and a beta subunit. The beta subunit determines specificity for GTP.</text>
</comment>
<evidence type="ECO:0000256" key="1">
    <source>
        <dbReference type="ARBA" id="ARBA00005064"/>
    </source>
</evidence>
<evidence type="ECO:0000313" key="16">
    <source>
        <dbReference type="Proteomes" id="UP001152562"/>
    </source>
</evidence>
<dbReference type="GO" id="GO:0042709">
    <property type="term" value="C:succinate-CoA ligase complex"/>
    <property type="evidence" value="ECO:0007669"/>
    <property type="project" value="TreeGrafter"/>
</dbReference>
<dbReference type="Pfam" id="PF08442">
    <property type="entry name" value="ATP-grasp_2"/>
    <property type="match status" value="1"/>
</dbReference>
<dbReference type="InterPro" id="IPR034722">
    <property type="entry name" value="Succ_CoA_betaG_euk"/>
</dbReference>
<evidence type="ECO:0000256" key="8">
    <source>
        <dbReference type="ARBA" id="ARBA00023134"/>
    </source>
</evidence>
<dbReference type="Pfam" id="PF00549">
    <property type="entry name" value="Ligase_CoA"/>
    <property type="match status" value="1"/>
</dbReference>
<dbReference type="EC" id="6.2.1.4" evidence="12"/>
<dbReference type="PIRSF" id="PIRSF001554">
    <property type="entry name" value="SucCS_beta"/>
    <property type="match status" value="1"/>
</dbReference>
<feature type="domain" description="ATP-grasp fold succinyl-CoA synthetase-type" evidence="14">
    <location>
        <begin position="61"/>
        <end position="268"/>
    </location>
</feature>
<feature type="binding site" evidence="12">
    <location>
        <position position="264"/>
    </location>
    <ligand>
        <name>Mg(2+)</name>
        <dbReference type="ChEBI" id="CHEBI:18420"/>
    </ligand>
</feature>
<dbReference type="PROSITE" id="PS01217">
    <property type="entry name" value="SUCCINYL_COA_LIG_3"/>
    <property type="match status" value="1"/>
</dbReference>
<dbReference type="GO" id="GO:0006104">
    <property type="term" value="P:succinyl-CoA metabolic process"/>
    <property type="evidence" value="ECO:0007669"/>
    <property type="project" value="InterPro"/>
</dbReference>
<dbReference type="GO" id="GO:0005739">
    <property type="term" value="C:mitochondrion"/>
    <property type="evidence" value="ECO:0007669"/>
    <property type="project" value="UniProtKB-SubCell"/>
</dbReference>
<evidence type="ECO:0000259" key="14">
    <source>
        <dbReference type="Pfam" id="PF08442"/>
    </source>
</evidence>
<dbReference type="InterPro" id="IPR013815">
    <property type="entry name" value="ATP_grasp_subdomain_1"/>
</dbReference>
<dbReference type="EMBL" id="CALOZG010000004">
    <property type="protein sequence ID" value="CAH4016456.1"/>
    <property type="molecule type" value="Genomic_DNA"/>
</dbReference>
<dbReference type="SUPFAM" id="SSF52210">
    <property type="entry name" value="Succinyl-CoA synthetase domains"/>
    <property type="match status" value="1"/>
</dbReference>
<keyword evidence="5 12" id="KW-0547">Nucleotide-binding</keyword>
<evidence type="ECO:0000256" key="6">
    <source>
        <dbReference type="ARBA" id="ARBA00022842"/>
    </source>
</evidence>
<name>A0A9P0TDQ6_PIEBR</name>
<dbReference type="AlphaFoldDB" id="A0A9P0TDQ6"/>
<feature type="binding site" evidence="12">
    <location>
        <position position="278"/>
    </location>
    <ligand>
        <name>Mg(2+)</name>
        <dbReference type="ChEBI" id="CHEBI:18420"/>
    </ligand>
</feature>
<dbReference type="SUPFAM" id="SSF56059">
    <property type="entry name" value="Glutathione synthetase ATP-binding domain-like"/>
    <property type="match status" value="1"/>
</dbReference>
<dbReference type="InterPro" id="IPR005811">
    <property type="entry name" value="SUCC_ACL_C"/>
</dbReference>
<evidence type="ECO:0000313" key="15">
    <source>
        <dbReference type="EMBL" id="CAH4016456.1"/>
    </source>
</evidence>
<comment type="catalytic activity">
    <reaction evidence="9 12">
        <text>GTP + succinate + CoA = succinyl-CoA + GDP + phosphate</text>
        <dbReference type="Rhea" id="RHEA:22120"/>
        <dbReference type="ChEBI" id="CHEBI:30031"/>
        <dbReference type="ChEBI" id="CHEBI:37565"/>
        <dbReference type="ChEBI" id="CHEBI:43474"/>
        <dbReference type="ChEBI" id="CHEBI:57287"/>
        <dbReference type="ChEBI" id="CHEBI:57292"/>
        <dbReference type="ChEBI" id="CHEBI:58189"/>
        <dbReference type="EC" id="6.2.1.4"/>
    </reaction>
</comment>
<comment type="similarity">
    <text evidence="12">Belongs to the succinate/malate CoA ligase beta subunit family. GTP-specific subunit beta subfamily.</text>
</comment>
<dbReference type="GO" id="GO:0004776">
    <property type="term" value="F:succinate-CoA ligase (GDP-forming) activity"/>
    <property type="evidence" value="ECO:0007669"/>
    <property type="project" value="UniProtKB-EC"/>
</dbReference>
<dbReference type="HAMAP" id="MF_03221">
    <property type="entry name" value="Succ_CoA_betaG_euk"/>
    <property type="match status" value="1"/>
</dbReference>
<feature type="site" description="Important for substrate specificity" evidence="12">
    <location>
        <position position="168"/>
    </location>
</feature>
<dbReference type="GO" id="GO:0004775">
    <property type="term" value="F:succinate-CoA ligase (ADP-forming) activity"/>
    <property type="evidence" value="ECO:0007669"/>
    <property type="project" value="UniProtKB-UniRule"/>
</dbReference>
<comment type="pathway">
    <text evidence="1 12">Carbohydrate metabolism; tricarboxylic acid cycle; succinate from succinyl-CoA (ligase route): step 1/1.</text>
</comment>
<dbReference type="PANTHER" id="PTHR11815:SF10">
    <property type="entry name" value="SUCCINATE--COA LIGASE [GDP-FORMING] SUBUNIT BETA, MITOCHONDRIAL"/>
    <property type="match status" value="1"/>
</dbReference>
<evidence type="ECO:0000256" key="12">
    <source>
        <dbReference type="HAMAP-Rule" id="MF_03221"/>
    </source>
</evidence>
<reference evidence="15" key="1">
    <citation type="submission" date="2022-05" db="EMBL/GenBank/DDBJ databases">
        <authorList>
            <person name="Okamura Y."/>
        </authorList>
    </citation>
    <scope>NUCLEOTIDE SEQUENCE</scope>
</reference>
<dbReference type="GO" id="GO:0000287">
    <property type="term" value="F:magnesium ion binding"/>
    <property type="evidence" value="ECO:0007669"/>
    <property type="project" value="UniProtKB-UniRule"/>
</dbReference>
<comment type="function">
    <text evidence="10 12">GTP-specific succinyl-CoA synthetase functions in the citric acid cycle (TCA), coupling the hydrolysis of succinyl-CoA to the synthesis of GTP and thus represents the only step of substrate-level phosphorylation in the TCA. The beta subunit provides nucleotide specificity of the enzyme and binds the substrate succinate, while the binding sites for coenzyme A and phosphate are found in the alpha subunit.</text>
</comment>
<dbReference type="NCBIfam" id="NF001913">
    <property type="entry name" value="PRK00696.1"/>
    <property type="match status" value="1"/>
</dbReference>
<dbReference type="Gene3D" id="3.40.50.261">
    <property type="entry name" value="Succinyl-CoA synthetase domains"/>
    <property type="match status" value="1"/>
</dbReference>
<dbReference type="Proteomes" id="UP001152562">
    <property type="component" value="Unassembled WGS sequence"/>
</dbReference>
<evidence type="ECO:0000256" key="5">
    <source>
        <dbReference type="ARBA" id="ARBA00022741"/>
    </source>
</evidence>
<keyword evidence="3 12" id="KW-0436">Ligase</keyword>
<evidence type="ECO:0000256" key="4">
    <source>
        <dbReference type="ARBA" id="ARBA00022723"/>
    </source>
</evidence>
<proteinExistence type="inferred from homology"/>
<keyword evidence="6 12" id="KW-0460">Magnesium</keyword>
<dbReference type="GO" id="GO:0005525">
    <property type="term" value="F:GTP binding"/>
    <property type="evidence" value="ECO:0007669"/>
    <property type="project" value="UniProtKB-UniRule"/>
</dbReference>
<dbReference type="FunFam" id="3.40.50.261:FF:000001">
    <property type="entry name" value="Succinate--CoA ligase [ADP-forming] subunit beta"/>
    <property type="match status" value="1"/>
</dbReference>
<keyword evidence="7 12" id="KW-0496">Mitochondrion</keyword>
<sequence>MFLHNNILPNFNDYAPYKSDDRQVTGTKCIMAALKNTKNLKVLKILATRYSPQVKSTRNLNLQEYHSKDLLKKHQVSIQNFRLIDSSLDPKPLSDFKANEYVVKAQILAGGRGKGHFDNGFKGGVHITKDPQQIISLAKNMIGHKLITKQTPKEGILVDKVMVAESVNIKRETYLSIVMERSYNGAALVASPAGGMDIEAVAEETPHLLKTIPVDIHEGVTDATAKELAEFLEFKGGMVNKCAEEIKKLWQLFLKVDATQLEINPLVETDDGRVVAVDAKINFDDNAQFRQKDIFALDDVSGVDPREVEATSLNLTYIDMDGSIGCMVNGAGLAMATMDLITLSGGKPANFLDLGGGVGQAQVSAALRILESDPKVKAIFVNVFAGIVNCATVASGIVAACKESPPKHPLIIRLEGTNAAQAKTILEQSGLNINMVNDADEAAKLAVKLANEIK</sequence>
<dbReference type="Gene3D" id="3.30.470.20">
    <property type="entry name" value="ATP-grasp fold, B domain"/>
    <property type="match status" value="1"/>
</dbReference>
<feature type="binding site" evidence="12">
    <location>
        <position position="79"/>
    </location>
    <ligand>
        <name>GTP</name>
        <dbReference type="ChEBI" id="CHEBI:37565"/>
    </ligand>
</feature>
<evidence type="ECO:0000256" key="2">
    <source>
        <dbReference type="ARBA" id="ARBA00022532"/>
    </source>
</evidence>
<feature type="site" description="Important for substrate specificity" evidence="12">
    <location>
        <position position="100"/>
    </location>
</feature>
<evidence type="ECO:0000259" key="13">
    <source>
        <dbReference type="Pfam" id="PF00549"/>
    </source>
</evidence>
<dbReference type="NCBIfam" id="TIGR01016">
    <property type="entry name" value="sucCoAbeta"/>
    <property type="match status" value="1"/>
</dbReference>
<dbReference type="GO" id="GO:0005524">
    <property type="term" value="F:ATP binding"/>
    <property type="evidence" value="ECO:0007669"/>
    <property type="project" value="InterPro"/>
</dbReference>
<comment type="subcellular location">
    <subcellularLocation>
        <location evidence="12">Mitochondrion</location>
    </subcellularLocation>
</comment>
<evidence type="ECO:0000256" key="7">
    <source>
        <dbReference type="ARBA" id="ARBA00023128"/>
    </source>
</evidence>
<protein>
    <recommendedName>
        <fullName evidence="12">Succinate--CoA ligase [GDP-forming] subunit beta, mitochondrial</fullName>
        <ecNumber evidence="12">6.2.1.4</ecNumber>
    </recommendedName>
    <alternativeName>
        <fullName evidence="12">GTP-specific succinyl-CoA synthetase subunit beta</fullName>
        <shortName evidence="12">G-SCS</shortName>
        <shortName evidence="12">GTPSCS</shortName>
    </alternativeName>
    <alternativeName>
        <fullName evidence="12">Succinyl-CoA synthetase beta-G chain</fullName>
        <shortName evidence="12">SCS-betaG</shortName>
    </alternativeName>
</protein>
<dbReference type="InterPro" id="IPR013650">
    <property type="entry name" value="ATP-grasp_succ-CoA_synth-type"/>
</dbReference>
<keyword evidence="2 12" id="KW-0816">Tricarboxylic acid cycle</keyword>
<keyword evidence="4 12" id="KW-0479">Metal-binding</keyword>
<evidence type="ECO:0000256" key="11">
    <source>
        <dbReference type="ARBA" id="ARBA00063570"/>
    </source>
</evidence>
<keyword evidence="8 12" id="KW-0342">GTP-binding</keyword>
<dbReference type="GO" id="GO:0006099">
    <property type="term" value="P:tricarboxylic acid cycle"/>
    <property type="evidence" value="ECO:0007669"/>
    <property type="project" value="UniProtKB-UniRule"/>
</dbReference>
<comment type="caution">
    <text evidence="15">The sequence shown here is derived from an EMBL/GenBank/DDBJ whole genome shotgun (WGS) entry which is preliminary data.</text>
</comment>
<organism evidence="15 16">
    <name type="scientific">Pieris brassicae</name>
    <name type="common">White butterfly</name>
    <name type="synonym">Large white butterfly</name>
    <dbReference type="NCBI Taxonomy" id="7116"/>
    <lineage>
        <taxon>Eukaryota</taxon>
        <taxon>Metazoa</taxon>
        <taxon>Ecdysozoa</taxon>
        <taxon>Arthropoda</taxon>
        <taxon>Hexapoda</taxon>
        <taxon>Insecta</taxon>
        <taxon>Pterygota</taxon>
        <taxon>Neoptera</taxon>
        <taxon>Endopterygota</taxon>
        <taxon>Lepidoptera</taxon>
        <taxon>Glossata</taxon>
        <taxon>Ditrysia</taxon>
        <taxon>Papilionoidea</taxon>
        <taxon>Pieridae</taxon>
        <taxon>Pierinae</taxon>
        <taxon>Pieris</taxon>
    </lineage>
</organism>
<dbReference type="HAMAP" id="MF_00558">
    <property type="entry name" value="Succ_CoA_beta"/>
    <property type="match status" value="1"/>
</dbReference>
<dbReference type="PANTHER" id="PTHR11815">
    <property type="entry name" value="SUCCINYL-COA SYNTHETASE BETA CHAIN"/>
    <property type="match status" value="1"/>
</dbReference>
<dbReference type="InterPro" id="IPR005809">
    <property type="entry name" value="Succ_CoA_ligase-like_bsu"/>
</dbReference>
<gene>
    <name evidence="15" type="ORF">PIBRA_LOCUS3487</name>
</gene>
<comment type="cofactor">
    <cofactor evidence="12">
        <name>Mg(2+)</name>
        <dbReference type="ChEBI" id="CHEBI:18420"/>
    </cofactor>
    <text evidence="12">Binds 1 Mg(2+) ion per subunit.</text>
</comment>
<feature type="binding site" evidence="12">
    <location>
        <position position="329"/>
    </location>
    <ligand>
        <name>substrate</name>
        <note>ligand shared with subunit alpha</note>
    </ligand>
</feature>
<evidence type="ECO:0000256" key="10">
    <source>
        <dbReference type="ARBA" id="ARBA00053833"/>
    </source>
</evidence>
<feature type="binding site" evidence="12">
    <location>
        <begin position="111"/>
        <end position="113"/>
    </location>
    <ligand>
        <name>GTP</name>
        <dbReference type="ChEBI" id="CHEBI:37565"/>
    </ligand>
</feature>
<accession>A0A9P0TDQ6</accession>
<evidence type="ECO:0000256" key="9">
    <source>
        <dbReference type="ARBA" id="ARBA00052879"/>
    </source>
</evidence>
<dbReference type="InterPro" id="IPR017866">
    <property type="entry name" value="Succ-CoA_synthase_bsu_CS"/>
</dbReference>
<evidence type="ECO:0000256" key="3">
    <source>
        <dbReference type="ARBA" id="ARBA00022598"/>
    </source>
</evidence>
<dbReference type="FunFam" id="3.30.1490.20:FF:000004">
    <property type="entry name" value="Succinate--CoA ligase [ADP-forming] subunit beta, mitochondrial"/>
    <property type="match status" value="1"/>
</dbReference>
<feature type="binding site" evidence="12">
    <location>
        <begin position="386"/>
        <end position="388"/>
    </location>
    <ligand>
        <name>substrate</name>
        <note>ligand shared with subunit alpha</note>
    </ligand>
</feature>
<dbReference type="FunFam" id="3.30.470.20:FF:000002">
    <property type="entry name" value="Succinate--CoA ligase [ADP-forming] subunit beta"/>
    <property type="match status" value="1"/>
</dbReference>
<dbReference type="InterPro" id="IPR016102">
    <property type="entry name" value="Succinyl-CoA_synth-like"/>
</dbReference>